<dbReference type="GO" id="GO:0005524">
    <property type="term" value="F:ATP binding"/>
    <property type="evidence" value="ECO:0007669"/>
    <property type="project" value="UniProtKB-KW"/>
</dbReference>
<evidence type="ECO:0000256" key="1">
    <source>
        <dbReference type="ARBA" id="ARBA00022527"/>
    </source>
</evidence>
<keyword evidence="1" id="KW-0723">Serine/threonine-protein kinase</keyword>
<reference evidence="8" key="1">
    <citation type="submission" date="2020-11" db="EMBL/GenBank/DDBJ databases">
        <authorList>
            <consortium name="DOE Joint Genome Institute"/>
            <person name="Ahrendt S."/>
            <person name="Riley R."/>
            <person name="Andreopoulos W."/>
            <person name="Labutti K."/>
            <person name="Pangilinan J."/>
            <person name="Ruiz-Duenas F.J."/>
            <person name="Barrasa J.M."/>
            <person name="Sanchez-Garcia M."/>
            <person name="Camarero S."/>
            <person name="Miyauchi S."/>
            <person name="Serrano A."/>
            <person name="Linde D."/>
            <person name="Babiker R."/>
            <person name="Drula E."/>
            <person name="Ayuso-Fernandez I."/>
            <person name="Pacheco R."/>
            <person name="Padilla G."/>
            <person name="Ferreira P."/>
            <person name="Barriuso J."/>
            <person name="Kellner H."/>
            <person name="Castanera R."/>
            <person name="Alfaro M."/>
            <person name="Ramirez L."/>
            <person name="Pisabarro A.G."/>
            <person name="Kuo A."/>
            <person name="Tritt A."/>
            <person name="Lipzen A."/>
            <person name="He G."/>
            <person name="Yan M."/>
            <person name="Ng V."/>
            <person name="Cullen D."/>
            <person name="Martin F."/>
            <person name="Rosso M.-N."/>
            <person name="Henrissat B."/>
            <person name="Hibbett D."/>
            <person name="Martinez A.T."/>
            <person name="Grigoriev I.V."/>
        </authorList>
    </citation>
    <scope>NUCLEOTIDE SEQUENCE</scope>
    <source>
        <strain evidence="8">ATCC 90797</strain>
    </source>
</reference>
<dbReference type="OrthoDB" id="2915404at2759"/>
<organism evidence="8 9">
    <name type="scientific">Pleurotus eryngii</name>
    <name type="common">Boletus of the steppes</name>
    <dbReference type="NCBI Taxonomy" id="5323"/>
    <lineage>
        <taxon>Eukaryota</taxon>
        <taxon>Fungi</taxon>
        <taxon>Dikarya</taxon>
        <taxon>Basidiomycota</taxon>
        <taxon>Agaricomycotina</taxon>
        <taxon>Agaricomycetes</taxon>
        <taxon>Agaricomycetidae</taxon>
        <taxon>Agaricales</taxon>
        <taxon>Pleurotineae</taxon>
        <taxon>Pleurotaceae</taxon>
        <taxon>Pleurotus</taxon>
    </lineage>
</organism>
<evidence type="ECO:0000256" key="2">
    <source>
        <dbReference type="ARBA" id="ARBA00022679"/>
    </source>
</evidence>
<dbReference type="PANTHER" id="PTHR45992:SF2">
    <property type="entry name" value="EUKARYOTIC ELONGATION FACTOR 2 KINASE"/>
    <property type="match status" value="1"/>
</dbReference>
<dbReference type="InterPro" id="IPR011009">
    <property type="entry name" value="Kinase-like_dom_sf"/>
</dbReference>
<feature type="compositionally biased region" description="Basic and acidic residues" evidence="6">
    <location>
        <begin position="587"/>
        <end position="597"/>
    </location>
</feature>
<keyword evidence="2" id="KW-0808">Transferase</keyword>
<feature type="compositionally biased region" description="Acidic residues" evidence="6">
    <location>
        <begin position="613"/>
        <end position="623"/>
    </location>
</feature>
<dbReference type="Pfam" id="PF02816">
    <property type="entry name" value="Alpha_kinase"/>
    <property type="match status" value="1"/>
</dbReference>
<keyword evidence="3" id="KW-0547">Nucleotide-binding</keyword>
<evidence type="ECO:0000259" key="7">
    <source>
        <dbReference type="PROSITE" id="PS51158"/>
    </source>
</evidence>
<dbReference type="InterPro" id="IPR004166">
    <property type="entry name" value="a-kinase_dom"/>
</dbReference>
<feature type="domain" description="Alpha-type protein kinase" evidence="7">
    <location>
        <begin position="318"/>
        <end position="573"/>
    </location>
</feature>
<dbReference type="SMART" id="SM00811">
    <property type="entry name" value="Alpha_kinase"/>
    <property type="match status" value="1"/>
</dbReference>
<dbReference type="PANTHER" id="PTHR45992">
    <property type="entry name" value="EUKARYOTIC ELONGATION FACTOR 2 KINASE-RELATED"/>
    <property type="match status" value="1"/>
</dbReference>
<evidence type="ECO:0000256" key="4">
    <source>
        <dbReference type="ARBA" id="ARBA00022777"/>
    </source>
</evidence>
<comment type="caution">
    <text evidence="8">The sequence shown here is derived from an EMBL/GenBank/DDBJ whole genome shotgun (WGS) entry which is preliminary data.</text>
</comment>
<evidence type="ECO:0000256" key="3">
    <source>
        <dbReference type="ARBA" id="ARBA00022741"/>
    </source>
</evidence>
<proteinExistence type="predicted"/>
<gene>
    <name evidence="8" type="ORF">BDN71DRAFT_1509315</name>
</gene>
<dbReference type="AlphaFoldDB" id="A0A9P6D4S2"/>
<dbReference type="InterPro" id="IPR051852">
    <property type="entry name" value="Alpha-type_PK"/>
</dbReference>
<dbReference type="PROSITE" id="PS51158">
    <property type="entry name" value="ALPHA_KINASE"/>
    <property type="match status" value="1"/>
</dbReference>
<keyword evidence="4 8" id="KW-0418">Kinase</keyword>
<dbReference type="GO" id="GO:0031037">
    <property type="term" value="P:myosin II filament disassembly"/>
    <property type="evidence" value="ECO:0007669"/>
    <property type="project" value="TreeGrafter"/>
</dbReference>
<dbReference type="CDD" id="cd04515">
    <property type="entry name" value="Alpha_kinase"/>
    <property type="match status" value="1"/>
</dbReference>
<feature type="region of interest" description="Disordered" evidence="6">
    <location>
        <begin position="584"/>
        <end position="623"/>
    </location>
</feature>
<accession>A0A9P6D4S2</accession>
<protein>
    <submittedName>
        <fullName evidence="8">Kinase-like protein</fullName>
    </submittedName>
</protein>
<dbReference type="Proteomes" id="UP000807025">
    <property type="component" value="Unassembled WGS sequence"/>
</dbReference>
<evidence type="ECO:0000313" key="9">
    <source>
        <dbReference type="Proteomes" id="UP000807025"/>
    </source>
</evidence>
<dbReference type="Gene3D" id="3.20.200.10">
    <property type="entry name" value="MHCK/EF2 kinase"/>
    <property type="match status" value="1"/>
</dbReference>
<evidence type="ECO:0000256" key="6">
    <source>
        <dbReference type="SAM" id="MobiDB-lite"/>
    </source>
</evidence>
<keyword evidence="5" id="KW-0067">ATP-binding</keyword>
<dbReference type="GO" id="GO:1903013">
    <property type="term" value="P:response to differentiation-inducing factor 1"/>
    <property type="evidence" value="ECO:0007669"/>
    <property type="project" value="TreeGrafter"/>
</dbReference>
<sequence length="623" mass="68734">MPPTGAIQICGAIACHRQSHTLDVARNDEGHAGQSLHAGMQGGTHRLILGPLTPSAARSTNISDANQARIAATRTRLKHVTQTTGLGPTTHLSTATLQQHQHGGGAPGEPKTLFCFQVRVSNNPKKINDDLGSSAIKFANSVLMIDAKAQIVKNINTEWTRVHSSPLLSEEVSYRFAGNRLLHSDTLTLNVGDFYGYYSSPANASIYIDNVPKFWQQQVGKSKQKHPVLCFDMYVDYDAYSRRINGDENDGSVLFTAPQSRKRLRADSRVGGSERSRQVQKRGEHFVLHYFEIDTMITDFSSSFNLSRASQRVERSMVTLKKTTCVMDPELGTPIFTVADLELSGYVSNVIFATGTMKVAYELVALDGSPYILKRFFRLCEDDSDDVDQSTVSAAENEIQVKAEITRLAWGNWFLQAFYKYCKTSYPGVSVNTDIIFTNAFLAKEITSPTPASGVESNTERITWIAEPKRASTVTKFSGTLAHRPQCRDMSSQTIYAFAHFVWGHSNQSLVFADIQGTPTRIKGKDGLVLFDVMTHTLDGDSGVGDCAITGIESFLDDHRCLDLCKQLGLTEIPLVLKPTALNSSRRAKDPETHQTDSDGSNFDEASKNFAEEASEEDQLSEE</sequence>
<evidence type="ECO:0000256" key="5">
    <source>
        <dbReference type="ARBA" id="ARBA00022840"/>
    </source>
</evidence>
<name>A0A9P6D4S2_PLEER</name>
<dbReference type="EMBL" id="MU154598">
    <property type="protein sequence ID" value="KAF9492621.1"/>
    <property type="molecule type" value="Genomic_DNA"/>
</dbReference>
<dbReference type="GO" id="GO:0004674">
    <property type="term" value="F:protein serine/threonine kinase activity"/>
    <property type="evidence" value="ECO:0007669"/>
    <property type="project" value="UniProtKB-KW"/>
</dbReference>
<dbReference type="SUPFAM" id="SSF56112">
    <property type="entry name" value="Protein kinase-like (PK-like)"/>
    <property type="match status" value="1"/>
</dbReference>
<evidence type="ECO:0000313" key="8">
    <source>
        <dbReference type="EMBL" id="KAF9492621.1"/>
    </source>
</evidence>
<keyword evidence="9" id="KW-1185">Reference proteome</keyword>